<evidence type="ECO:0000313" key="1">
    <source>
        <dbReference type="EMBL" id="KAJ9116359.1"/>
    </source>
</evidence>
<comment type="caution">
    <text evidence="1">The sequence shown here is derived from an EMBL/GenBank/DDBJ whole genome shotgun (WGS) entry which is preliminary data.</text>
</comment>
<organism evidence="1 2">
    <name type="scientific">Naganishia vaughanmartiniae</name>
    <dbReference type="NCBI Taxonomy" id="1424756"/>
    <lineage>
        <taxon>Eukaryota</taxon>
        <taxon>Fungi</taxon>
        <taxon>Dikarya</taxon>
        <taxon>Basidiomycota</taxon>
        <taxon>Agaricomycotina</taxon>
        <taxon>Tremellomycetes</taxon>
        <taxon>Filobasidiales</taxon>
        <taxon>Filobasidiaceae</taxon>
        <taxon>Naganishia</taxon>
    </lineage>
</organism>
<accession>A0ACC2WYW9</accession>
<evidence type="ECO:0000313" key="2">
    <source>
        <dbReference type="Proteomes" id="UP001243375"/>
    </source>
</evidence>
<sequence>MDPATYIVLLIMRSLDTTQIATSGFLPASLKEPLRPLLAKREIKARQIAAQAMANFLDIQSFADFARDLVVALQNQQYTSLNEVHGHILVIQGFLLSKPPNPDGLAGLGVLGPQFTQAATSQDWPSLVRDGLLDIAAVFGDRPVSVDPQAPSALAEFSDVDGSDSMRRLLNGHAITSAELMDVLPLLEKDSSTMHQRKLPERLYTTYANTSNSAQSRQAAVSALRPFAKEMMQSSNRQLFTIVDMLLNDDDTAVRKRAAEVVAQAFNNGESICQRQAEQLLWQQMIARFHDSADFASSLLAKLTDLVEIERLSAGLRDAKHDLFAEEPPNLFIEPYPVTQRLFDNFNALEDRAKADALRECQDSVSMCQSALGRLDDLENTHTLPLDPRRESLLLLRQRSRILSLIVCS</sequence>
<dbReference type="Proteomes" id="UP001243375">
    <property type="component" value="Unassembled WGS sequence"/>
</dbReference>
<protein>
    <submittedName>
        <fullName evidence="1">Uncharacterized protein</fullName>
    </submittedName>
</protein>
<reference evidence="1" key="1">
    <citation type="submission" date="2023-04" db="EMBL/GenBank/DDBJ databases">
        <title>Draft Genome sequencing of Naganishia species isolated from polar environments using Oxford Nanopore Technology.</title>
        <authorList>
            <person name="Leo P."/>
            <person name="Venkateswaran K."/>
        </authorList>
    </citation>
    <scope>NUCLEOTIDE SEQUENCE</scope>
    <source>
        <strain evidence="1">MNA-CCFEE 5425</strain>
    </source>
</reference>
<dbReference type="EMBL" id="JASBWU010000014">
    <property type="protein sequence ID" value="KAJ9116359.1"/>
    <property type="molecule type" value="Genomic_DNA"/>
</dbReference>
<proteinExistence type="predicted"/>
<keyword evidence="2" id="KW-1185">Reference proteome</keyword>
<gene>
    <name evidence="1" type="ORF">QFC22_004800</name>
</gene>
<name>A0ACC2WYW9_9TREE</name>